<organism evidence="1 2">
    <name type="scientific">Streptomyces achmelvichensis</name>
    <dbReference type="NCBI Taxonomy" id="3134111"/>
    <lineage>
        <taxon>Bacteria</taxon>
        <taxon>Bacillati</taxon>
        <taxon>Actinomycetota</taxon>
        <taxon>Actinomycetes</taxon>
        <taxon>Kitasatosporales</taxon>
        <taxon>Streptomycetaceae</taxon>
        <taxon>Streptomyces</taxon>
    </lineage>
</organism>
<gene>
    <name evidence="1" type="ORF">WKI67_00435</name>
</gene>
<protein>
    <submittedName>
        <fullName evidence="1">Uncharacterized protein</fullName>
    </submittedName>
</protein>
<dbReference type="Proteomes" id="UP001377168">
    <property type="component" value="Unassembled WGS sequence"/>
</dbReference>
<dbReference type="EMBL" id="JBBKAJ010000002">
    <property type="protein sequence ID" value="MEJ8631971.1"/>
    <property type="molecule type" value="Genomic_DNA"/>
</dbReference>
<keyword evidence="2" id="KW-1185">Reference proteome</keyword>
<name>A0ACC6PKY6_9ACTN</name>
<comment type="caution">
    <text evidence="1">The sequence shown here is derived from an EMBL/GenBank/DDBJ whole genome shotgun (WGS) entry which is preliminary data.</text>
</comment>
<sequence>MDGSLSLDSFLAGAKKAAHRAIDDHGRGEYDEFALHAGVAVEKLAKAVLVAKNPIYIAEMRGSAEMLFHLGGHKAASRVRTIGAAESIARVRMLGVLKPDRQLDLLVELRNGVAHTSSGEQAKALLPTLAESVEALLQDLGGDRKEFWERWADVMRLAVDHKRDQLARDVQVRIHQARHAFTDRFSGLPVGTKERVLSTALRADGTSIGAIDLVAVVDEDDESNVLCFLGSFPCPACACPGQLVLEPIRTTEATVTLNSQGFICQFCGLLLNSLAEIEASGDHLGERRAVLPGRLSFSPGSTFLPDGGEYRARRLI</sequence>
<evidence type="ECO:0000313" key="1">
    <source>
        <dbReference type="EMBL" id="MEJ8631971.1"/>
    </source>
</evidence>
<evidence type="ECO:0000313" key="2">
    <source>
        <dbReference type="Proteomes" id="UP001377168"/>
    </source>
</evidence>
<reference evidence="1" key="1">
    <citation type="submission" date="2024-03" db="EMBL/GenBank/DDBJ databases">
        <title>Novel Streptomyces species of biotechnological and ecological value are a feature of Machair soil.</title>
        <authorList>
            <person name="Prole J.R."/>
            <person name="Goodfellow M."/>
            <person name="Allenby N."/>
            <person name="Ward A.C."/>
        </authorList>
    </citation>
    <scope>NUCLEOTIDE SEQUENCE</scope>
    <source>
        <strain evidence="1">MS2.AVA.5</strain>
    </source>
</reference>
<proteinExistence type="predicted"/>
<accession>A0ACC6PKY6</accession>